<keyword evidence="5" id="KW-0255">Endonuclease</keyword>
<dbReference type="Gene3D" id="3.40.390.30">
    <property type="entry name" value="Metalloproteases ('zincins'), catalytic domain"/>
    <property type="match status" value="1"/>
</dbReference>
<keyword evidence="6" id="KW-0378">Hydrolase</keyword>
<protein>
    <recommendedName>
        <fullName evidence="10">rRNA maturation factor</fullName>
    </recommendedName>
</protein>
<dbReference type="PANTHER" id="PTHR46986">
    <property type="entry name" value="ENDORIBONUCLEASE YBEY, CHLOROPLASTIC"/>
    <property type="match status" value="1"/>
</dbReference>
<dbReference type="STRING" id="478820.A0A196SCR6"/>
<evidence type="ECO:0000313" key="9">
    <source>
        <dbReference type="Proteomes" id="UP000078348"/>
    </source>
</evidence>
<keyword evidence="4" id="KW-0479">Metal-binding</keyword>
<evidence type="ECO:0000256" key="1">
    <source>
        <dbReference type="ARBA" id="ARBA00001947"/>
    </source>
</evidence>
<dbReference type="AlphaFoldDB" id="A0A196SCR6"/>
<dbReference type="GO" id="GO:0046872">
    <property type="term" value="F:metal ion binding"/>
    <property type="evidence" value="ECO:0007669"/>
    <property type="project" value="UniProtKB-KW"/>
</dbReference>
<evidence type="ECO:0000256" key="5">
    <source>
        <dbReference type="ARBA" id="ARBA00022759"/>
    </source>
</evidence>
<dbReference type="EMBL" id="LXWW01000312">
    <property type="protein sequence ID" value="OAO13922.1"/>
    <property type="molecule type" value="Genomic_DNA"/>
</dbReference>
<dbReference type="SUPFAM" id="SSF55486">
    <property type="entry name" value="Metalloproteases ('zincins'), catalytic domain"/>
    <property type="match status" value="1"/>
</dbReference>
<evidence type="ECO:0000256" key="6">
    <source>
        <dbReference type="ARBA" id="ARBA00022801"/>
    </source>
</evidence>
<accession>A0A196SCR6</accession>
<sequence length="127" mass="14851">MLVFRNCQSLLKFDKLKTAQTVYGMMVAAGYRNWKGKRDLGDIFISTPYISAYCEENQVNIWDHLNVLYAHGISHLLGFDHEKDEDYALMAPFEKKLLDSYSKYMNEYDPAEQGLYDSWNWSSDLTI</sequence>
<gene>
    <name evidence="8" type="ORF">AV274_4416</name>
</gene>
<reference evidence="8 9" key="1">
    <citation type="submission" date="2016-05" db="EMBL/GenBank/DDBJ databases">
        <title>Nuclear genome of Blastocystis sp. subtype 1 NandII.</title>
        <authorList>
            <person name="Gentekaki E."/>
            <person name="Curtis B."/>
            <person name="Stairs C."/>
            <person name="Eme L."/>
            <person name="Herman E."/>
            <person name="Klimes V."/>
            <person name="Arias M.C."/>
            <person name="Elias M."/>
            <person name="Hilliou F."/>
            <person name="Klute M."/>
            <person name="Malik S.-B."/>
            <person name="Pightling A."/>
            <person name="Rachubinski R."/>
            <person name="Salas D."/>
            <person name="Schlacht A."/>
            <person name="Suga H."/>
            <person name="Archibald J."/>
            <person name="Ball S.G."/>
            <person name="Clark G."/>
            <person name="Dacks J."/>
            <person name="Van Der Giezen M."/>
            <person name="Tsaousis A."/>
            <person name="Roger A."/>
        </authorList>
    </citation>
    <scope>NUCLEOTIDE SEQUENCE [LARGE SCALE GENOMIC DNA]</scope>
    <source>
        <strain evidence="9">ATCC 50177 / NandII</strain>
    </source>
</reference>
<dbReference type="GO" id="GO:0004222">
    <property type="term" value="F:metalloendopeptidase activity"/>
    <property type="evidence" value="ECO:0007669"/>
    <property type="project" value="InterPro"/>
</dbReference>
<evidence type="ECO:0000256" key="7">
    <source>
        <dbReference type="ARBA" id="ARBA00022833"/>
    </source>
</evidence>
<comment type="caution">
    <text evidence="8">The sequence shown here is derived from an EMBL/GenBank/DDBJ whole genome shotgun (WGS) entry which is preliminary data.</text>
</comment>
<comment type="similarity">
    <text evidence="2">Belongs to the endoribonuclease YbeY family.</text>
</comment>
<dbReference type="NCBIfam" id="TIGR00043">
    <property type="entry name" value="rRNA maturation RNase YbeY"/>
    <property type="match status" value="1"/>
</dbReference>
<dbReference type="InterPro" id="IPR002036">
    <property type="entry name" value="YbeY"/>
</dbReference>
<comment type="cofactor">
    <cofactor evidence="1">
        <name>Zn(2+)</name>
        <dbReference type="ChEBI" id="CHEBI:29105"/>
    </cofactor>
</comment>
<evidence type="ECO:0008006" key="10">
    <source>
        <dbReference type="Google" id="ProtNLM"/>
    </source>
</evidence>
<evidence type="ECO:0000313" key="8">
    <source>
        <dbReference type="EMBL" id="OAO13922.1"/>
    </source>
</evidence>
<name>A0A196SCR6_BLAHN</name>
<dbReference type="Pfam" id="PF02130">
    <property type="entry name" value="YbeY"/>
    <property type="match status" value="1"/>
</dbReference>
<dbReference type="OrthoDB" id="27226at2759"/>
<keyword evidence="9" id="KW-1185">Reference proteome</keyword>
<proteinExistence type="inferred from homology"/>
<dbReference type="PANTHER" id="PTHR46986:SF1">
    <property type="entry name" value="ENDORIBONUCLEASE YBEY, CHLOROPLASTIC"/>
    <property type="match status" value="1"/>
</dbReference>
<dbReference type="GO" id="GO:0004519">
    <property type="term" value="F:endonuclease activity"/>
    <property type="evidence" value="ECO:0007669"/>
    <property type="project" value="UniProtKB-KW"/>
</dbReference>
<evidence type="ECO:0000256" key="3">
    <source>
        <dbReference type="ARBA" id="ARBA00022722"/>
    </source>
</evidence>
<dbReference type="InterPro" id="IPR023091">
    <property type="entry name" value="MetalPrtase_cat_dom_sf_prd"/>
</dbReference>
<evidence type="ECO:0000256" key="4">
    <source>
        <dbReference type="ARBA" id="ARBA00022723"/>
    </source>
</evidence>
<organism evidence="8 9">
    <name type="scientific">Blastocystis sp. subtype 1 (strain ATCC 50177 / NandII)</name>
    <dbReference type="NCBI Taxonomy" id="478820"/>
    <lineage>
        <taxon>Eukaryota</taxon>
        <taxon>Sar</taxon>
        <taxon>Stramenopiles</taxon>
        <taxon>Bigyra</taxon>
        <taxon>Opalozoa</taxon>
        <taxon>Opalinata</taxon>
        <taxon>Blastocystidae</taxon>
        <taxon>Blastocystis</taxon>
    </lineage>
</organism>
<evidence type="ECO:0000256" key="2">
    <source>
        <dbReference type="ARBA" id="ARBA00010875"/>
    </source>
</evidence>
<keyword evidence="7" id="KW-0862">Zinc</keyword>
<keyword evidence="3" id="KW-0540">Nuclease</keyword>
<dbReference type="GO" id="GO:0006364">
    <property type="term" value="P:rRNA processing"/>
    <property type="evidence" value="ECO:0007669"/>
    <property type="project" value="InterPro"/>
</dbReference>
<dbReference type="Proteomes" id="UP000078348">
    <property type="component" value="Unassembled WGS sequence"/>
</dbReference>